<dbReference type="PANTHER" id="PTHR42912">
    <property type="entry name" value="METHYLTRANSFERASE"/>
    <property type="match status" value="1"/>
</dbReference>
<dbReference type="InterPro" id="IPR050508">
    <property type="entry name" value="Methyltransf_Superfamily"/>
</dbReference>
<dbReference type="GO" id="GO:0032259">
    <property type="term" value="P:methylation"/>
    <property type="evidence" value="ECO:0007669"/>
    <property type="project" value="UniProtKB-KW"/>
</dbReference>
<dbReference type="InterPro" id="IPR029063">
    <property type="entry name" value="SAM-dependent_MTases_sf"/>
</dbReference>
<dbReference type="Gene3D" id="3.40.50.150">
    <property type="entry name" value="Vaccinia Virus protein VP39"/>
    <property type="match status" value="1"/>
</dbReference>
<dbReference type="Pfam" id="PF13649">
    <property type="entry name" value="Methyltransf_25"/>
    <property type="match status" value="1"/>
</dbReference>
<dbReference type="AlphaFoldDB" id="A0A1G6U6I9"/>
<dbReference type="CDD" id="cd02440">
    <property type="entry name" value="AdoMet_MTases"/>
    <property type="match status" value="1"/>
</dbReference>
<dbReference type="EMBL" id="LT629688">
    <property type="protein sequence ID" value="SDD36978.1"/>
    <property type="molecule type" value="Genomic_DNA"/>
</dbReference>
<dbReference type="InterPro" id="IPR041698">
    <property type="entry name" value="Methyltransf_25"/>
</dbReference>
<dbReference type="STRING" id="675864.SAMN04489747_0808"/>
<dbReference type="RefSeq" id="WP_090590872.1">
    <property type="nucleotide sequence ID" value="NZ_LT629688.1"/>
</dbReference>
<reference evidence="3 4" key="1">
    <citation type="submission" date="2016-10" db="EMBL/GenBank/DDBJ databases">
        <authorList>
            <person name="de Groot N.N."/>
        </authorList>
    </citation>
    <scope>NUCLEOTIDE SEQUENCE [LARGE SCALE GENOMIC DNA]</scope>
    <source>
        <strain evidence="3 4">MON 2.2</strain>
    </source>
</reference>
<dbReference type="SUPFAM" id="SSF53335">
    <property type="entry name" value="S-adenosyl-L-methionine-dependent methyltransferases"/>
    <property type="match status" value="1"/>
</dbReference>
<evidence type="ECO:0000313" key="3">
    <source>
        <dbReference type="EMBL" id="SDD36978.1"/>
    </source>
</evidence>
<accession>A0A1G6U6I9</accession>
<dbReference type="GO" id="GO:0008168">
    <property type="term" value="F:methyltransferase activity"/>
    <property type="evidence" value="ECO:0007669"/>
    <property type="project" value="UniProtKB-KW"/>
</dbReference>
<proteinExistence type="predicted"/>
<name>A0A1G6U6I9_9ACTN</name>
<dbReference type="Proteomes" id="UP000198546">
    <property type="component" value="Chromosome i"/>
</dbReference>
<evidence type="ECO:0000313" key="4">
    <source>
        <dbReference type="Proteomes" id="UP000198546"/>
    </source>
</evidence>
<feature type="domain" description="Methyltransferase" evidence="2">
    <location>
        <begin position="52"/>
        <end position="143"/>
    </location>
</feature>
<protein>
    <submittedName>
        <fullName evidence="3">Methyltransferase domain-containing protein</fullName>
    </submittedName>
</protein>
<sequence>MDDDLLAGTRTAYDAVAESYARMLPDTRYEAALDLAMVEHLLVRLGPGAQLLDAGCGTGRMLTHLTALDPTLRLSGVDLSPGMVAVARRAHPSIDLAVADLAALPHPDGELDGVMAWYSIIHTPPSALAPLLGELHRVLRPGGLLLLGYQAGTGHRVIDRPYGHDVELGAFLHHTPYVCDALLRAGFTVDTVLDRGAREQERHPQGFVLARRPYPAGRTGSAGQHALHHRLGVGAAHPVAEHPTPRRRRGGR</sequence>
<keyword evidence="3" id="KW-0489">Methyltransferase</keyword>
<organism evidence="3 4">
    <name type="scientific">Auraticoccus monumenti</name>
    <dbReference type="NCBI Taxonomy" id="675864"/>
    <lineage>
        <taxon>Bacteria</taxon>
        <taxon>Bacillati</taxon>
        <taxon>Actinomycetota</taxon>
        <taxon>Actinomycetes</taxon>
        <taxon>Propionibacteriales</taxon>
        <taxon>Propionibacteriaceae</taxon>
        <taxon>Auraticoccus</taxon>
    </lineage>
</organism>
<evidence type="ECO:0000256" key="1">
    <source>
        <dbReference type="SAM" id="MobiDB-lite"/>
    </source>
</evidence>
<dbReference type="OrthoDB" id="9805171at2"/>
<keyword evidence="3" id="KW-0808">Transferase</keyword>
<keyword evidence="4" id="KW-1185">Reference proteome</keyword>
<gene>
    <name evidence="3" type="ORF">SAMN04489747_0808</name>
</gene>
<evidence type="ECO:0000259" key="2">
    <source>
        <dbReference type="Pfam" id="PF13649"/>
    </source>
</evidence>
<feature type="region of interest" description="Disordered" evidence="1">
    <location>
        <begin position="233"/>
        <end position="252"/>
    </location>
</feature>